<reference evidence="1 2" key="1">
    <citation type="submission" date="2018-01" db="EMBL/GenBank/DDBJ databases">
        <title>Draft genome sequence of Jiangella sp. GTF31.</title>
        <authorList>
            <person name="Sahin N."/>
            <person name="Ay H."/>
            <person name="Saygin H."/>
        </authorList>
    </citation>
    <scope>NUCLEOTIDE SEQUENCE [LARGE SCALE GENOMIC DNA]</scope>
    <source>
        <strain evidence="1 2">GTF31</strain>
    </source>
</reference>
<keyword evidence="2" id="KW-1185">Reference proteome</keyword>
<dbReference type="AlphaFoldDB" id="A0A2W2B385"/>
<proteinExistence type="predicted"/>
<comment type="caution">
    <text evidence="1">The sequence shown here is derived from an EMBL/GenBank/DDBJ whole genome shotgun (WGS) entry which is preliminary data.</text>
</comment>
<dbReference type="EMBL" id="POTW01000143">
    <property type="protein sequence ID" value="PZF79390.1"/>
    <property type="molecule type" value="Genomic_DNA"/>
</dbReference>
<evidence type="ECO:0000313" key="1">
    <source>
        <dbReference type="EMBL" id="PZF79390.1"/>
    </source>
</evidence>
<organism evidence="1 2">
    <name type="scientific">Jiangella anatolica</name>
    <dbReference type="NCBI Taxonomy" id="2670374"/>
    <lineage>
        <taxon>Bacteria</taxon>
        <taxon>Bacillati</taxon>
        <taxon>Actinomycetota</taxon>
        <taxon>Actinomycetes</taxon>
        <taxon>Jiangellales</taxon>
        <taxon>Jiangellaceae</taxon>
        <taxon>Jiangella</taxon>
    </lineage>
</organism>
<name>A0A2W2B385_9ACTN</name>
<accession>A0A2W2B385</accession>
<evidence type="ECO:0000313" key="2">
    <source>
        <dbReference type="Proteomes" id="UP000248764"/>
    </source>
</evidence>
<sequence length="184" mass="19772">MASCLVTGTDVRPLPAGLRLDGRRPLLAVGSNASPSQLWHKFAERGPDFAIPVLSTRVDGLAVGHSAHVSRAGYIPYAPYAAAGHTLHTAMLLWLDDTQLARMDETEPNYDRVLLASADYRLTLESGAEVAEYFVYRSVHGVVADLPATTQADALARLARYAIDSGLKVGEISRTGNSQLIASR</sequence>
<dbReference type="Proteomes" id="UP000248764">
    <property type="component" value="Unassembled WGS sequence"/>
</dbReference>
<protein>
    <submittedName>
        <fullName evidence="1">Uncharacterized protein</fullName>
    </submittedName>
</protein>
<gene>
    <name evidence="1" type="ORF">C1I92_31405</name>
</gene>